<organism evidence="1 2">
    <name type="scientific">Cyclobacterium qasimii M12-11B</name>
    <dbReference type="NCBI Taxonomy" id="641524"/>
    <lineage>
        <taxon>Bacteria</taxon>
        <taxon>Pseudomonadati</taxon>
        <taxon>Bacteroidota</taxon>
        <taxon>Cytophagia</taxon>
        <taxon>Cytophagales</taxon>
        <taxon>Cyclobacteriaceae</taxon>
        <taxon>Cyclobacterium</taxon>
    </lineage>
</organism>
<accession>S7X0K9</accession>
<comment type="caution">
    <text evidence="1">The sequence shown here is derived from an EMBL/GenBank/DDBJ whole genome shotgun (WGS) entry which is preliminary data.</text>
</comment>
<dbReference type="STRING" id="641524.ADICYQ_1453"/>
<gene>
    <name evidence="1" type="ORF">ADICYQ_1453</name>
</gene>
<dbReference type="EMBL" id="ATNM01000064">
    <property type="protein sequence ID" value="EPR69668.1"/>
    <property type="molecule type" value="Genomic_DNA"/>
</dbReference>
<evidence type="ECO:0000313" key="2">
    <source>
        <dbReference type="Proteomes" id="UP000014974"/>
    </source>
</evidence>
<name>S7X0K9_9BACT</name>
<reference evidence="1 2" key="1">
    <citation type="journal article" date="2013" name="Genome Announc.">
        <title>Draft Genome Sequence of Cyclobacterium qasimii Strain M12-11BT, Isolated from Arctic Marine Sediment.</title>
        <authorList>
            <person name="Shivaji S."/>
            <person name="Ara S."/>
            <person name="Singh A."/>
            <person name="Kumar Pinnaka A."/>
        </authorList>
    </citation>
    <scope>NUCLEOTIDE SEQUENCE [LARGE SCALE GENOMIC DNA]</scope>
    <source>
        <strain evidence="1 2">M12-11B</strain>
    </source>
</reference>
<dbReference type="Proteomes" id="UP000014974">
    <property type="component" value="Unassembled WGS sequence"/>
</dbReference>
<sequence>MNDKLCNLLKSIFYCFQFVQHGSCIWRAKLSIIVDEYPTQKFFILKSSKKGL</sequence>
<proteinExistence type="predicted"/>
<dbReference type="AlphaFoldDB" id="S7X0K9"/>
<protein>
    <submittedName>
        <fullName evidence="1">Uncharacterized protein</fullName>
    </submittedName>
</protein>
<evidence type="ECO:0000313" key="1">
    <source>
        <dbReference type="EMBL" id="EPR69668.1"/>
    </source>
</evidence>